<keyword evidence="3" id="KW-1185">Reference proteome</keyword>
<name>W9QKR6_9ROSA</name>
<gene>
    <name evidence="2" type="ORF">L484_011442</name>
</gene>
<evidence type="ECO:0000256" key="1">
    <source>
        <dbReference type="SAM" id="MobiDB-lite"/>
    </source>
</evidence>
<organism evidence="2 3">
    <name type="scientific">Morus notabilis</name>
    <dbReference type="NCBI Taxonomy" id="981085"/>
    <lineage>
        <taxon>Eukaryota</taxon>
        <taxon>Viridiplantae</taxon>
        <taxon>Streptophyta</taxon>
        <taxon>Embryophyta</taxon>
        <taxon>Tracheophyta</taxon>
        <taxon>Spermatophyta</taxon>
        <taxon>Magnoliopsida</taxon>
        <taxon>eudicotyledons</taxon>
        <taxon>Gunneridae</taxon>
        <taxon>Pentapetalae</taxon>
        <taxon>rosids</taxon>
        <taxon>fabids</taxon>
        <taxon>Rosales</taxon>
        <taxon>Moraceae</taxon>
        <taxon>Moreae</taxon>
        <taxon>Morus</taxon>
    </lineage>
</organism>
<dbReference type="AlphaFoldDB" id="W9QKR6"/>
<dbReference type="Proteomes" id="UP000030645">
    <property type="component" value="Unassembled WGS sequence"/>
</dbReference>
<reference evidence="3" key="1">
    <citation type="submission" date="2013-01" db="EMBL/GenBank/DDBJ databases">
        <title>Draft Genome Sequence of a Mulberry Tree, Morus notabilis C.K. Schneid.</title>
        <authorList>
            <person name="He N."/>
            <person name="Zhao S."/>
        </authorList>
    </citation>
    <scope>NUCLEOTIDE SEQUENCE</scope>
</reference>
<proteinExistence type="predicted"/>
<dbReference type="EMBL" id="KE343725">
    <property type="protein sequence ID" value="EXB39522.1"/>
    <property type="molecule type" value="Genomic_DNA"/>
</dbReference>
<sequence length="100" mass="11144">MAGDHICPRRYYGRPAAARTPAGTMDDRSQPSGCAGARTVAVYSCGCTHWRPGGRHSRGRVVISTLGFPQFWASPENYKQKKKHTGPFWARDRKGKHMPD</sequence>
<evidence type="ECO:0000313" key="3">
    <source>
        <dbReference type="Proteomes" id="UP000030645"/>
    </source>
</evidence>
<protein>
    <submittedName>
        <fullName evidence="2">Uncharacterized protein</fullName>
    </submittedName>
</protein>
<feature type="region of interest" description="Disordered" evidence="1">
    <location>
        <begin position="78"/>
        <end position="100"/>
    </location>
</feature>
<evidence type="ECO:0000313" key="2">
    <source>
        <dbReference type="EMBL" id="EXB39522.1"/>
    </source>
</evidence>
<accession>W9QKR6</accession>